<evidence type="ECO:0000313" key="2">
    <source>
        <dbReference type="EMBL" id="USP76207.1"/>
    </source>
</evidence>
<dbReference type="EMBL" id="CP089275">
    <property type="protein sequence ID" value="USP76207.1"/>
    <property type="molecule type" value="Genomic_DNA"/>
</dbReference>
<proteinExistence type="predicted"/>
<reference evidence="2" key="1">
    <citation type="submission" date="2021-12" db="EMBL/GenBank/DDBJ databases">
        <title>Curvularia clavata genome.</title>
        <authorList>
            <person name="Cao Y."/>
        </authorList>
    </citation>
    <scope>NUCLEOTIDE SEQUENCE</scope>
    <source>
        <strain evidence="2">Yc1106</strain>
    </source>
</reference>
<feature type="compositionally biased region" description="Polar residues" evidence="1">
    <location>
        <begin position="18"/>
        <end position="40"/>
    </location>
</feature>
<protein>
    <submittedName>
        <fullName evidence="2">Uncharacterized protein</fullName>
    </submittedName>
</protein>
<evidence type="ECO:0000313" key="3">
    <source>
        <dbReference type="Proteomes" id="UP001056012"/>
    </source>
</evidence>
<dbReference type="OrthoDB" id="3693639at2759"/>
<dbReference type="Proteomes" id="UP001056012">
    <property type="component" value="Chromosome 2"/>
</dbReference>
<evidence type="ECO:0000256" key="1">
    <source>
        <dbReference type="SAM" id="MobiDB-lite"/>
    </source>
</evidence>
<dbReference type="AlphaFoldDB" id="A0A9Q9DR29"/>
<feature type="region of interest" description="Disordered" evidence="1">
    <location>
        <begin position="1"/>
        <end position="40"/>
    </location>
</feature>
<dbReference type="VEuPathDB" id="FungiDB:yc1106_03481"/>
<organism evidence="2 3">
    <name type="scientific">Curvularia clavata</name>
    <dbReference type="NCBI Taxonomy" id="95742"/>
    <lineage>
        <taxon>Eukaryota</taxon>
        <taxon>Fungi</taxon>
        <taxon>Dikarya</taxon>
        <taxon>Ascomycota</taxon>
        <taxon>Pezizomycotina</taxon>
        <taxon>Dothideomycetes</taxon>
        <taxon>Pleosporomycetidae</taxon>
        <taxon>Pleosporales</taxon>
        <taxon>Pleosporineae</taxon>
        <taxon>Pleosporaceae</taxon>
        <taxon>Curvularia</taxon>
    </lineage>
</organism>
<feature type="compositionally biased region" description="Basic and acidic residues" evidence="1">
    <location>
        <begin position="1"/>
        <end position="14"/>
    </location>
</feature>
<sequence>MPPSTHDDPGDIRADTGPTDTTHSRTVSHTSDLNGNQPPTTKRFCTFAVDTGLTHSPGLPEELRLMVYKAAFPEMNRPVYEKDPYTRTSLECQTPCGLEWYRECFLPERNGWNDRLRRAFTSNFARDPTTRIEFLTEYLHRVQISKETESHTDSTKGDLSLWRLLSLLAKSGLVGEMKHLVFEPDPDTITMGPMCVEQGSGDASIGRTLAVLFHFRVKCELTFMMIPPVYKPILDRMTEIVKANISRDEIDKYFTSSCADPHHDKYFKETAKIFSDDAVFSELIDRLQLFLLDSSPLIDFYPYDHPVLRYPIDFSE</sequence>
<keyword evidence="3" id="KW-1185">Reference proteome</keyword>
<gene>
    <name evidence="2" type="ORF">yc1106_03481</name>
</gene>
<accession>A0A9Q9DR29</accession>
<name>A0A9Q9DR29_CURCL</name>